<sequence length="246" mass="23980">MTVSLVIVSHSQKLAEGVVELAGQMAPEVRILAAGGMDADAAGQSALGTSLTKISSALATADVGDGVLVLADLGSAVMTAETALELLGNPESIRLAEAPVVEGAVAAAVAAQSGAALAAVQSAAESASGVVSAFGTSPLGGTSDDSTLTEGQQQTNAAANSGVISTAVELINPMGLHARPAATLAAALGAMNVEIEINGVDGQSVMMLMTLGAGQGTTLQVTASGPDAQRAVDLVRSEVTSGFGEI</sequence>
<gene>
    <name evidence="10" type="ORF">UM93_14295</name>
</gene>
<dbReference type="PANTHER" id="PTHR38594">
    <property type="entry name" value="PEP-DEPENDENT DIHYDROXYACETONE KINASE, PHOSPHORYL DONOR SUBUNIT DHAM"/>
    <property type="match status" value="1"/>
</dbReference>
<evidence type="ECO:0000259" key="8">
    <source>
        <dbReference type="PROSITE" id="PS51096"/>
    </source>
</evidence>
<dbReference type="Pfam" id="PF00381">
    <property type="entry name" value="PTS-HPr"/>
    <property type="match status" value="1"/>
</dbReference>
<dbReference type="AlphaFoldDB" id="A0A0D4C103"/>
<feature type="domain" description="HPr" evidence="9">
    <location>
        <begin position="163"/>
        <end position="246"/>
    </location>
</feature>
<evidence type="ECO:0000256" key="2">
    <source>
        <dbReference type="ARBA" id="ARBA00002788"/>
    </source>
</evidence>
<organism evidence="10 11">
    <name type="scientific">Psychromicrobium lacuslunae</name>
    <dbReference type="NCBI Taxonomy" id="1618207"/>
    <lineage>
        <taxon>Bacteria</taxon>
        <taxon>Bacillati</taxon>
        <taxon>Actinomycetota</taxon>
        <taxon>Actinomycetes</taxon>
        <taxon>Micrococcales</taxon>
        <taxon>Micrococcaceae</taxon>
        <taxon>Psychromicrobium</taxon>
    </lineage>
</organism>
<comment type="subunit">
    <text evidence="7">Homodimer. The dihydroxyacetone kinase complex is composed of a homodimer of DhaM, a homodimer of DhaK and the subunit DhaL.</text>
</comment>
<dbReference type="HOGENOM" id="CLU_045361_0_1_11"/>
<dbReference type="InterPro" id="IPR039643">
    <property type="entry name" value="DhaM"/>
</dbReference>
<comment type="catalytic activity">
    <reaction evidence="1">
        <text>dihydroxyacetone + phosphoenolpyruvate = dihydroxyacetone phosphate + pyruvate</text>
        <dbReference type="Rhea" id="RHEA:18381"/>
        <dbReference type="ChEBI" id="CHEBI:15361"/>
        <dbReference type="ChEBI" id="CHEBI:16016"/>
        <dbReference type="ChEBI" id="CHEBI:57642"/>
        <dbReference type="ChEBI" id="CHEBI:58702"/>
        <dbReference type="EC" id="2.7.1.121"/>
    </reaction>
</comment>
<dbReference type="SUPFAM" id="SSF55594">
    <property type="entry name" value="HPr-like"/>
    <property type="match status" value="1"/>
</dbReference>
<dbReference type="Gene3D" id="3.40.50.510">
    <property type="entry name" value="Phosphotransferase system, mannose-type IIA component"/>
    <property type="match status" value="1"/>
</dbReference>
<evidence type="ECO:0000313" key="10">
    <source>
        <dbReference type="EMBL" id="AJT42372.1"/>
    </source>
</evidence>
<name>A0A0D4C103_9MICC</name>
<dbReference type="InterPro" id="IPR036662">
    <property type="entry name" value="PTS_EIIA_man-typ_sf"/>
</dbReference>
<accession>A0A0D4C103</accession>
<evidence type="ECO:0000313" key="11">
    <source>
        <dbReference type="Proteomes" id="UP000061839"/>
    </source>
</evidence>
<dbReference type="Pfam" id="PF03610">
    <property type="entry name" value="EIIA-man"/>
    <property type="match status" value="1"/>
</dbReference>
<dbReference type="KEGG" id="ari:UM93_14295"/>
<evidence type="ECO:0000256" key="1">
    <source>
        <dbReference type="ARBA" id="ARBA00001113"/>
    </source>
</evidence>
<dbReference type="PROSITE" id="PS00369">
    <property type="entry name" value="PTS_HPR_HIS"/>
    <property type="match status" value="1"/>
</dbReference>
<dbReference type="PANTHER" id="PTHR38594:SF1">
    <property type="entry name" value="PEP-DEPENDENT DIHYDROXYACETONE KINASE, PHOSPHORYL DONOR SUBUNIT DHAM"/>
    <property type="match status" value="1"/>
</dbReference>
<dbReference type="NCBIfam" id="TIGR02364">
    <property type="entry name" value="dha_pts"/>
    <property type="match status" value="1"/>
</dbReference>
<dbReference type="GO" id="GO:0016020">
    <property type="term" value="C:membrane"/>
    <property type="evidence" value="ECO:0007669"/>
    <property type="project" value="InterPro"/>
</dbReference>
<comment type="function">
    <text evidence="3">General (non sugar-specific) component of the phosphoenolpyruvate-dependent sugar phosphotransferase system (sugar PTS). This major carbohydrate active-transport system catalyzes the phosphorylation of incoming sugar substrates concomitantly with their translocation across the cell membrane. The phosphoryl group from phosphoenolpyruvate (PEP) is transferred to the phosphoryl carrier protein HPr by enzyme I. Phospho-HPr then transfers it to the PTS EIIA domain.</text>
</comment>
<dbReference type="InterPro" id="IPR000032">
    <property type="entry name" value="HPr-like"/>
</dbReference>
<evidence type="ECO:0000256" key="6">
    <source>
        <dbReference type="ARBA" id="ARBA00022679"/>
    </source>
</evidence>
<dbReference type="SUPFAM" id="SSF53062">
    <property type="entry name" value="PTS system fructose IIA component-like"/>
    <property type="match status" value="1"/>
</dbReference>
<reference evidence="10 11" key="1">
    <citation type="journal article" date="2015" name="Genome Announc.">
        <title>Complete Genome Sequencing of Protease-Producing Novel Arthrobacter sp. Strain IHBB 11108 Using PacBio Single-Molecule Real-Time Sequencing Technology.</title>
        <authorList>
            <person name="Kiran S."/>
            <person name="Swarnkar M.K."/>
            <person name="Pal M."/>
            <person name="Thakur R."/>
            <person name="Tewari R."/>
            <person name="Singh A.K."/>
            <person name="Gulati A."/>
        </authorList>
    </citation>
    <scope>NUCLEOTIDE SEQUENCE [LARGE SCALE GENOMIC DNA]</scope>
    <source>
        <strain evidence="10 11">IHBB 11108</strain>
    </source>
</reference>
<keyword evidence="10" id="KW-0418">Kinase</keyword>
<dbReference type="PRINTS" id="PR00107">
    <property type="entry name" value="PHOSPHOCPHPR"/>
</dbReference>
<dbReference type="EMBL" id="CP011005">
    <property type="protein sequence ID" value="AJT42372.1"/>
    <property type="molecule type" value="Genomic_DNA"/>
</dbReference>
<dbReference type="PATRIC" id="fig|1618207.4.peg.2905"/>
<dbReference type="STRING" id="1618207.UM93_14295"/>
<dbReference type="NCBIfam" id="TIGR01003">
    <property type="entry name" value="PTS_HPr_family"/>
    <property type="match status" value="1"/>
</dbReference>
<dbReference type="PROSITE" id="PS51096">
    <property type="entry name" value="PTS_EIIA_TYPE_4"/>
    <property type="match status" value="1"/>
</dbReference>
<dbReference type="GO" id="GO:0009401">
    <property type="term" value="P:phosphoenolpyruvate-dependent sugar phosphotransferase system"/>
    <property type="evidence" value="ECO:0007669"/>
    <property type="project" value="InterPro"/>
</dbReference>
<dbReference type="InterPro" id="IPR001020">
    <property type="entry name" value="PTS_HPr_His_P_site"/>
</dbReference>
<dbReference type="EC" id="2.7.1.121" evidence="4"/>
<dbReference type="InterPro" id="IPR004701">
    <property type="entry name" value="PTS_EIIA_man-typ"/>
</dbReference>
<evidence type="ECO:0000256" key="7">
    <source>
        <dbReference type="ARBA" id="ARBA00046577"/>
    </source>
</evidence>
<keyword evidence="6" id="KW-0808">Transferase</keyword>
<dbReference type="Proteomes" id="UP000061839">
    <property type="component" value="Chromosome"/>
</dbReference>
<evidence type="ECO:0000259" key="9">
    <source>
        <dbReference type="PROSITE" id="PS51350"/>
    </source>
</evidence>
<evidence type="ECO:0000256" key="3">
    <source>
        <dbReference type="ARBA" id="ARBA00003681"/>
    </source>
</evidence>
<comment type="function">
    <text evidence="2">Component of the dihydroxyacetone kinase complex, which is responsible for the phosphoenolpyruvate (PEP)-dependent phosphorylation of dihydroxyacetone. DhaM serves as the phosphoryl donor. Is phosphorylated by phosphoenolpyruvate in an EI- and HPr-dependent reaction, and a phosphorelay system on histidine residues finally leads to phosphoryl transfer to DhaL and dihydroxyacetone.</text>
</comment>
<dbReference type="GO" id="GO:0047324">
    <property type="term" value="F:phosphoenolpyruvate-glycerone phosphotransferase activity"/>
    <property type="evidence" value="ECO:0007669"/>
    <property type="project" value="UniProtKB-EC"/>
</dbReference>
<dbReference type="InterPro" id="IPR035895">
    <property type="entry name" value="HPr-like_sf"/>
</dbReference>
<proteinExistence type="predicted"/>
<protein>
    <recommendedName>
        <fullName evidence="5">Phosphocarrier protein HPr</fullName>
        <ecNumber evidence="4">2.7.1.121</ecNumber>
    </recommendedName>
</protein>
<dbReference type="RefSeq" id="WP_045076213.1">
    <property type="nucleotide sequence ID" value="NZ_CP011005.1"/>
</dbReference>
<dbReference type="OrthoDB" id="350754at2"/>
<dbReference type="PROSITE" id="PS51350">
    <property type="entry name" value="PTS_HPR_DOM"/>
    <property type="match status" value="1"/>
</dbReference>
<evidence type="ECO:0000256" key="4">
    <source>
        <dbReference type="ARBA" id="ARBA00012095"/>
    </source>
</evidence>
<keyword evidence="11" id="KW-1185">Reference proteome</keyword>
<dbReference type="InterPro" id="IPR012844">
    <property type="entry name" value="DhaM_N"/>
</dbReference>
<dbReference type="Gene3D" id="3.30.1340.10">
    <property type="entry name" value="HPr-like"/>
    <property type="match status" value="1"/>
</dbReference>
<dbReference type="GO" id="GO:0019563">
    <property type="term" value="P:glycerol catabolic process"/>
    <property type="evidence" value="ECO:0007669"/>
    <property type="project" value="InterPro"/>
</dbReference>
<evidence type="ECO:0000256" key="5">
    <source>
        <dbReference type="ARBA" id="ARBA00020422"/>
    </source>
</evidence>
<feature type="domain" description="PTS EIIA type-4" evidence="8">
    <location>
        <begin position="2"/>
        <end position="131"/>
    </location>
</feature>